<dbReference type="Pfam" id="PF11967">
    <property type="entry name" value="RecO_N"/>
    <property type="match status" value="1"/>
</dbReference>
<dbReference type="PANTHER" id="PTHR33991:SF1">
    <property type="entry name" value="DNA REPAIR PROTEIN RECO"/>
    <property type="match status" value="1"/>
</dbReference>
<dbReference type="Gene3D" id="1.20.1440.120">
    <property type="entry name" value="Recombination protein O, C-terminal domain"/>
    <property type="match status" value="1"/>
</dbReference>
<dbReference type="InterPro" id="IPR003717">
    <property type="entry name" value="RecO"/>
</dbReference>
<evidence type="ECO:0000256" key="3">
    <source>
        <dbReference type="ARBA" id="ARBA00021310"/>
    </source>
</evidence>
<dbReference type="NCBIfam" id="TIGR00613">
    <property type="entry name" value="reco"/>
    <property type="match status" value="1"/>
</dbReference>
<accession>A0A2S5TLF9</accession>
<evidence type="ECO:0000256" key="8">
    <source>
        <dbReference type="HAMAP-Rule" id="MF_00201"/>
    </source>
</evidence>
<comment type="similarity">
    <text evidence="2 8">Belongs to the RecO family.</text>
</comment>
<evidence type="ECO:0000256" key="5">
    <source>
        <dbReference type="ARBA" id="ARBA00023172"/>
    </source>
</evidence>
<comment type="caution">
    <text evidence="10">The sequence shown here is derived from an EMBL/GenBank/DDBJ whole genome shotgun (WGS) entry which is preliminary data.</text>
</comment>
<dbReference type="GO" id="GO:0006302">
    <property type="term" value="P:double-strand break repair"/>
    <property type="evidence" value="ECO:0007669"/>
    <property type="project" value="TreeGrafter"/>
</dbReference>
<dbReference type="Pfam" id="PF02565">
    <property type="entry name" value="RecO_C"/>
    <property type="match status" value="1"/>
</dbReference>
<organism evidence="10 11">
    <name type="scientific">Solimonas fluminis</name>
    <dbReference type="NCBI Taxonomy" id="2086571"/>
    <lineage>
        <taxon>Bacteria</taxon>
        <taxon>Pseudomonadati</taxon>
        <taxon>Pseudomonadota</taxon>
        <taxon>Gammaproteobacteria</taxon>
        <taxon>Nevskiales</taxon>
        <taxon>Nevskiaceae</taxon>
        <taxon>Solimonas</taxon>
    </lineage>
</organism>
<keyword evidence="5 8" id="KW-0233">DNA recombination</keyword>
<dbReference type="Gene3D" id="2.40.50.140">
    <property type="entry name" value="Nucleic acid-binding proteins"/>
    <property type="match status" value="1"/>
</dbReference>
<evidence type="ECO:0000256" key="1">
    <source>
        <dbReference type="ARBA" id="ARBA00003065"/>
    </source>
</evidence>
<dbReference type="EMBL" id="PSNW01000001">
    <property type="protein sequence ID" value="PPE75826.1"/>
    <property type="molecule type" value="Genomic_DNA"/>
</dbReference>
<dbReference type="Proteomes" id="UP000238220">
    <property type="component" value="Unassembled WGS sequence"/>
</dbReference>
<reference evidence="10 11" key="1">
    <citation type="submission" date="2018-02" db="EMBL/GenBank/DDBJ databases">
        <title>Genome sequencing of Solimonas sp. HR-BB.</title>
        <authorList>
            <person name="Lee Y."/>
            <person name="Jeon C.O."/>
        </authorList>
    </citation>
    <scope>NUCLEOTIDE SEQUENCE [LARGE SCALE GENOMIC DNA]</scope>
    <source>
        <strain evidence="10 11">HR-BB</strain>
    </source>
</reference>
<keyword evidence="11" id="KW-1185">Reference proteome</keyword>
<evidence type="ECO:0000256" key="6">
    <source>
        <dbReference type="ARBA" id="ARBA00023204"/>
    </source>
</evidence>
<name>A0A2S5TLF9_9GAMM</name>
<comment type="function">
    <text evidence="1 8">Involved in DNA repair and RecF pathway recombination.</text>
</comment>
<dbReference type="AlphaFoldDB" id="A0A2S5TLF9"/>
<gene>
    <name evidence="8 10" type="primary">recO</name>
    <name evidence="10" type="ORF">C3942_02775</name>
</gene>
<protein>
    <recommendedName>
        <fullName evidence="3 8">DNA repair protein RecO</fullName>
    </recommendedName>
    <alternativeName>
        <fullName evidence="7 8">Recombination protein O</fullName>
    </alternativeName>
</protein>
<evidence type="ECO:0000256" key="2">
    <source>
        <dbReference type="ARBA" id="ARBA00007452"/>
    </source>
</evidence>
<dbReference type="GO" id="GO:0043590">
    <property type="term" value="C:bacterial nucleoid"/>
    <property type="evidence" value="ECO:0007669"/>
    <property type="project" value="TreeGrafter"/>
</dbReference>
<proteinExistence type="inferred from homology"/>
<dbReference type="OrthoDB" id="9804792at2"/>
<feature type="domain" description="DNA replication/recombination mediator RecO N-terminal" evidence="9">
    <location>
        <begin position="12"/>
        <end position="77"/>
    </location>
</feature>
<evidence type="ECO:0000259" key="9">
    <source>
        <dbReference type="Pfam" id="PF11967"/>
    </source>
</evidence>
<dbReference type="InterPro" id="IPR012340">
    <property type="entry name" value="NA-bd_OB-fold"/>
</dbReference>
<evidence type="ECO:0000313" key="11">
    <source>
        <dbReference type="Proteomes" id="UP000238220"/>
    </source>
</evidence>
<evidence type="ECO:0000256" key="7">
    <source>
        <dbReference type="ARBA" id="ARBA00033409"/>
    </source>
</evidence>
<dbReference type="SUPFAM" id="SSF50249">
    <property type="entry name" value="Nucleic acid-binding proteins"/>
    <property type="match status" value="1"/>
</dbReference>
<dbReference type="GO" id="GO:0006310">
    <property type="term" value="P:DNA recombination"/>
    <property type="evidence" value="ECO:0007669"/>
    <property type="project" value="UniProtKB-UniRule"/>
</dbReference>
<dbReference type="InterPro" id="IPR022572">
    <property type="entry name" value="DNA_rep/recomb_RecO_N"/>
</dbReference>
<sequence length="229" mass="25719">MDHGRVQLEPCWLLSARPYSETSLLVEAFSERHGRIGLVAKGARGAKSRHRALLQPLRPLLLSWTQRGELAALTGVEANGPPPGLAGERLFYGWYLNELLLRLLHRQDPHPDAYRAYGEALAALPGAEAEFALRLFEKALLADIGYGLDIPEDIDPALRYLYSEQEGFQPSARGHCSGRALIALRDGEPAGEGEWRTELRRLMRERVRRQLGGRELETAKLLRQLRARV</sequence>
<dbReference type="PANTHER" id="PTHR33991">
    <property type="entry name" value="DNA REPAIR PROTEIN RECO"/>
    <property type="match status" value="1"/>
</dbReference>
<keyword evidence="6 8" id="KW-0234">DNA repair</keyword>
<dbReference type="RefSeq" id="WP_104228792.1">
    <property type="nucleotide sequence ID" value="NZ_PSNW01000001.1"/>
</dbReference>
<dbReference type="InterPro" id="IPR042242">
    <property type="entry name" value="RecO_C"/>
</dbReference>
<evidence type="ECO:0000256" key="4">
    <source>
        <dbReference type="ARBA" id="ARBA00022763"/>
    </source>
</evidence>
<keyword evidence="4 8" id="KW-0227">DNA damage</keyword>
<evidence type="ECO:0000313" key="10">
    <source>
        <dbReference type="EMBL" id="PPE75826.1"/>
    </source>
</evidence>
<dbReference type="HAMAP" id="MF_00201">
    <property type="entry name" value="RecO"/>
    <property type="match status" value="1"/>
</dbReference>